<dbReference type="EMBL" id="JAOPJF010000124">
    <property type="protein sequence ID" value="KAK1138903.1"/>
    <property type="molecule type" value="Genomic_DNA"/>
</dbReference>
<gene>
    <name evidence="1" type="primary">ATX1_2</name>
    <name evidence="1" type="ORF">N8T08_001692</name>
</gene>
<protein>
    <submittedName>
        <fullName evidence="1">Cytosolic copper metallochaperone</fullName>
    </submittedName>
</protein>
<reference evidence="1 2" key="1">
    <citation type="journal article" date="2023" name="ACS Omega">
        <title>Identification of the Neoaspergillic Acid Biosynthesis Gene Cluster by Establishing an In Vitro CRISPR-Ribonucleoprotein Genetic System in Aspergillus melleus.</title>
        <authorList>
            <person name="Yuan B."/>
            <person name="Grau M.F."/>
            <person name="Murata R.M."/>
            <person name="Torok T."/>
            <person name="Venkateswaran K."/>
            <person name="Stajich J.E."/>
            <person name="Wang C.C.C."/>
        </authorList>
    </citation>
    <scope>NUCLEOTIDE SEQUENCE [LARGE SCALE GENOMIC DNA]</scope>
    <source>
        <strain evidence="1 2">IMV 1140</strain>
    </source>
</reference>
<dbReference type="Proteomes" id="UP001177260">
    <property type="component" value="Unassembled WGS sequence"/>
</dbReference>
<evidence type="ECO:0000313" key="1">
    <source>
        <dbReference type="EMBL" id="KAK1138903.1"/>
    </source>
</evidence>
<accession>A0ACC3AMV8</accession>
<comment type="caution">
    <text evidence="1">The sequence shown here is derived from an EMBL/GenBank/DDBJ whole genome shotgun (WGS) entry which is preliminary data.</text>
</comment>
<keyword evidence="2" id="KW-1185">Reference proteome</keyword>
<proteinExistence type="predicted"/>
<organism evidence="1 2">
    <name type="scientific">Aspergillus melleus</name>
    <dbReference type="NCBI Taxonomy" id="138277"/>
    <lineage>
        <taxon>Eukaryota</taxon>
        <taxon>Fungi</taxon>
        <taxon>Dikarya</taxon>
        <taxon>Ascomycota</taxon>
        <taxon>Pezizomycotina</taxon>
        <taxon>Eurotiomycetes</taxon>
        <taxon>Eurotiomycetidae</taxon>
        <taxon>Eurotiales</taxon>
        <taxon>Aspergillaceae</taxon>
        <taxon>Aspergillus</taxon>
        <taxon>Aspergillus subgen. Circumdati</taxon>
    </lineage>
</organism>
<sequence>MSPNQYKFNVQMGCGGCSSALEDALKGVNGIESFDVSLESKTVSVNAESSLSYESVLAALKATGKTVHSGEANGQAREI</sequence>
<evidence type="ECO:0000313" key="2">
    <source>
        <dbReference type="Proteomes" id="UP001177260"/>
    </source>
</evidence>
<name>A0ACC3AMV8_9EURO</name>